<proteinExistence type="inferred from homology"/>
<gene>
    <name evidence="11" type="ORF">KB893_010220</name>
</gene>
<protein>
    <recommendedName>
        <fullName evidence="7">Tricorn protease homolog</fullName>
        <ecNumber evidence="7">3.4.21.-</ecNumber>
    </recommendedName>
</protein>
<evidence type="ECO:0000256" key="1">
    <source>
        <dbReference type="ARBA" id="ARBA00004496"/>
    </source>
</evidence>
<comment type="function">
    <text evidence="7">Degrades oligopeptides.</text>
</comment>
<accession>A0AAP2CC38</accession>
<dbReference type="Gene3D" id="3.90.226.10">
    <property type="entry name" value="2-enoyl-CoA Hydratase, Chain A, domain 1"/>
    <property type="match status" value="1"/>
</dbReference>
<evidence type="ECO:0000313" key="11">
    <source>
        <dbReference type="EMBL" id="MBS7457509.1"/>
    </source>
</evidence>
<reference evidence="11 12" key="1">
    <citation type="journal article" date="2021" name="Microbiol. Resour. Announc.">
        <title>Draft Genome Sequence of Coralloluteibacterium stylophorae LMG 29479T.</title>
        <authorList>
            <person name="Karlyshev A.V."/>
            <person name="Kudryashova E.B."/>
            <person name="Ariskina E.V."/>
            <person name="Conroy A.P."/>
            <person name="Abidueva E.Y."/>
        </authorList>
    </citation>
    <scope>NUCLEOTIDE SEQUENCE [LARGE SCALE GENOMIC DNA]</scope>
    <source>
        <strain evidence="11 12">LMG 29479</strain>
    </source>
</reference>
<dbReference type="InterPro" id="IPR001478">
    <property type="entry name" value="PDZ"/>
</dbReference>
<evidence type="ECO:0000256" key="7">
    <source>
        <dbReference type="PIRNR" id="PIRNR036421"/>
    </source>
</evidence>
<dbReference type="InterPro" id="IPR015943">
    <property type="entry name" value="WD40/YVTN_repeat-like_dom_sf"/>
</dbReference>
<feature type="signal peptide" evidence="9">
    <location>
        <begin position="1"/>
        <end position="20"/>
    </location>
</feature>
<evidence type="ECO:0000259" key="10">
    <source>
        <dbReference type="PROSITE" id="PS50106"/>
    </source>
</evidence>
<dbReference type="EMBL" id="JAGQFT020000006">
    <property type="protein sequence ID" value="MBS7457509.1"/>
    <property type="molecule type" value="Genomic_DNA"/>
</dbReference>
<dbReference type="CDD" id="cd07562">
    <property type="entry name" value="Peptidase_S41_TRI"/>
    <property type="match status" value="1"/>
</dbReference>
<dbReference type="SUPFAM" id="SSF82171">
    <property type="entry name" value="DPP6 N-terminal domain-like"/>
    <property type="match status" value="1"/>
</dbReference>
<dbReference type="GO" id="GO:0006508">
    <property type="term" value="P:proteolysis"/>
    <property type="evidence" value="ECO:0007669"/>
    <property type="project" value="UniProtKB-UniRule"/>
</dbReference>
<dbReference type="Gene3D" id="3.30.750.44">
    <property type="match status" value="1"/>
</dbReference>
<feature type="chain" id="PRO_5042852457" description="Tricorn protease homolog" evidence="9">
    <location>
        <begin position="21"/>
        <end position="1089"/>
    </location>
</feature>
<dbReference type="Pfam" id="PF03572">
    <property type="entry name" value="Peptidase_S41"/>
    <property type="match status" value="1"/>
</dbReference>
<dbReference type="PANTHER" id="PTHR43253">
    <property type="entry name" value="TRICORN PROTEASE HOMOLOG 2-RELATED"/>
    <property type="match status" value="1"/>
</dbReference>
<dbReference type="SUPFAM" id="SSF50156">
    <property type="entry name" value="PDZ domain-like"/>
    <property type="match status" value="1"/>
</dbReference>
<dbReference type="InterPro" id="IPR029045">
    <property type="entry name" value="ClpP/crotonase-like_dom_sf"/>
</dbReference>
<dbReference type="RefSeq" id="WP_213173659.1">
    <property type="nucleotide sequence ID" value="NZ_JAGQFT020000006.1"/>
</dbReference>
<evidence type="ECO:0000256" key="8">
    <source>
        <dbReference type="PIRSR" id="PIRSR036421-1"/>
    </source>
</evidence>
<feature type="active site" description="Charge relay system" evidence="8">
    <location>
        <position position="750"/>
    </location>
</feature>
<dbReference type="Pfam" id="PF14685">
    <property type="entry name" value="PDZ_Tricorn"/>
    <property type="match status" value="1"/>
</dbReference>
<comment type="similarity">
    <text evidence="2 7">Belongs to the peptidase S41B family.</text>
</comment>
<dbReference type="SUPFAM" id="SSF52096">
    <property type="entry name" value="ClpP/crotonase"/>
    <property type="match status" value="1"/>
</dbReference>
<dbReference type="InterPro" id="IPR005151">
    <property type="entry name" value="Tail-specific_protease"/>
</dbReference>
<feature type="active site" description="Charge relay system" evidence="8">
    <location>
        <position position="1031"/>
    </location>
</feature>
<dbReference type="GO" id="GO:0008236">
    <property type="term" value="F:serine-type peptidase activity"/>
    <property type="evidence" value="ECO:0007669"/>
    <property type="project" value="UniProtKB-UniRule"/>
</dbReference>
<dbReference type="GO" id="GO:0005737">
    <property type="term" value="C:cytoplasm"/>
    <property type="evidence" value="ECO:0007669"/>
    <property type="project" value="UniProtKB-SubCell"/>
</dbReference>
<keyword evidence="3 7" id="KW-0963">Cytoplasm</keyword>
<evidence type="ECO:0000256" key="4">
    <source>
        <dbReference type="ARBA" id="ARBA00022670"/>
    </source>
</evidence>
<dbReference type="PROSITE" id="PS50106">
    <property type="entry name" value="PDZ"/>
    <property type="match status" value="1"/>
</dbReference>
<dbReference type="InterPro" id="IPR036034">
    <property type="entry name" value="PDZ_sf"/>
</dbReference>
<name>A0AAP2CC38_9GAMM</name>
<dbReference type="InterPro" id="IPR029414">
    <property type="entry name" value="Tricorn_PDZ"/>
</dbReference>
<dbReference type="Proteomes" id="UP000675747">
    <property type="component" value="Unassembled WGS sequence"/>
</dbReference>
<dbReference type="AlphaFoldDB" id="A0AAP2CC38"/>
<feature type="active site" description="Nucleophile" evidence="8">
    <location>
        <position position="973"/>
    </location>
</feature>
<dbReference type="PANTHER" id="PTHR43253:SF1">
    <property type="entry name" value="TRICORN PROTEASE HOMOLOG 2-RELATED"/>
    <property type="match status" value="1"/>
</dbReference>
<dbReference type="PIRSF" id="PIRSF036421">
    <property type="entry name" value="Tricorn_protease"/>
    <property type="match status" value="1"/>
</dbReference>
<dbReference type="Gene3D" id="2.130.10.10">
    <property type="entry name" value="YVTN repeat-like/Quinoprotein amine dehydrogenase"/>
    <property type="match status" value="1"/>
</dbReference>
<dbReference type="SMART" id="SM00245">
    <property type="entry name" value="TSPc"/>
    <property type="match status" value="1"/>
</dbReference>
<comment type="subcellular location">
    <subcellularLocation>
        <location evidence="1 7">Cytoplasm</location>
    </subcellularLocation>
</comment>
<keyword evidence="4 7" id="KW-0645">Protease</keyword>
<evidence type="ECO:0000256" key="3">
    <source>
        <dbReference type="ARBA" id="ARBA00022490"/>
    </source>
</evidence>
<keyword evidence="6 7" id="KW-0720">Serine protease</keyword>
<dbReference type="Gene3D" id="2.120.10.60">
    <property type="entry name" value="Tricorn protease N-terminal domain"/>
    <property type="match status" value="1"/>
</dbReference>
<dbReference type="InterPro" id="IPR012393">
    <property type="entry name" value="Tricorn_protease"/>
</dbReference>
<keyword evidence="12" id="KW-1185">Reference proteome</keyword>
<dbReference type="SUPFAM" id="SSF69304">
    <property type="entry name" value="Tricorn protease N-terminal domain"/>
    <property type="match status" value="1"/>
</dbReference>
<keyword evidence="5 7" id="KW-0378">Hydrolase</keyword>
<evidence type="ECO:0000256" key="5">
    <source>
        <dbReference type="ARBA" id="ARBA00022801"/>
    </source>
</evidence>
<dbReference type="EC" id="3.4.21.-" evidence="7"/>
<dbReference type="Pfam" id="PF26550">
    <property type="entry name" value="Tricorn_2nd"/>
    <property type="match status" value="1"/>
</dbReference>
<organism evidence="11 12">
    <name type="scientific">Coralloluteibacterium stylophorae</name>
    <dbReference type="NCBI Taxonomy" id="1776034"/>
    <lineage>
        <taxon>Bacteria</taxon>
        <taxon>Pseudomonadati</taxon>
        <taxon>Pseudomonadota</taxon>
        <taxon>Gammaproteobacteria</taxon>
        <taxon>Lysobacterales</taxon>
        <taxon>Lysobacteraceae</taxon>
        <taxon>Coralloluteibacterium</taxon>
    </lineage>
</organism>
<evidence type="ECO:0000256" key="9">
    <source>
        <dbReference type="SAM" id="SignalP"/>
    </source>
</evidence>
<dbReference type="Gene3D" id="2.30.42.10">
    <property type="match status" value="1"/>
</dbReference>
<dbReference type="Pfam" id="PF26549">
    <property type="entry name" value="Tricorn_N"/>
    <property type="match status" value="1"/>
</dbReference>
<evidence type="ECO:0000256" key="2">
    <source>
        <dbReference type="ARBA" id="ARBA00008524"/>
    </source>
</evidence>
<dbReference type="InterPro" id="IPR028204">
    <property type="entry name" value="Tricorn_C1"/>
</dbReference>
<dbReference type="Pfam" id="PF14684">
    <property type="entry name" value="Tricorn_C1"/>
    <property type="match status" value="1"/>
</dbReference>
<evidence type="ECO:0000313" key="12">
    <source>
        <dbReference type="Proteomes" id="UP000675747"/>
    </source>
</evidence>
<keyword evidence="9" id="KW-0732">Signal</keyword>
<comment type="caution">
    <text evidence="11">The sequence shown here is derived from an EMBL/GenBank/DDBJ whole genome shotgun (WGS) entry which is preliminary data.</text>
</comment>
<sequence>MIRRTVLSLALALAAAPAFADSPTKLLRFPDIHGDRIAFVHAGDIYVVNAAGGTAQRLTSGEGAELYPKFSPDGSRIAFSAEYNGTRQVYVMPAAGGAPTQLTWYNDIGAQPPRGGTDYRVLDWTPDGRNVVVRANRNPSGNRDGRPYLVPADGGMETPMPIPESGGGMLSPDGTKFVYTPIDREFRTWKRYRGGRAQDVWVYDLAADTSLQLTADRATDQQPMWVGDTVYFVSDRNDTRLNLYAVAPTGGEARKLTAFTDFDVLWPSAGADAIVFEHGGSIWRFDPRAGQPVEVPIRVAGDFPQTLPRFVEAGKFVESFDLAPDGRRAVFGARGEVFTLPAEHGTPRNLSHTPDAREHSVAWSPDGRQIAYLSDASGEYELYVRAQDGSGEPRRITTDGDIWRFAPVWSPDSKKLAFADKKQRLRVVDIASGRIDEIDRSDREDITEYAWSPDSRWLAYTRTGPGRNTSIWVHELASGRSSALTDGTSADREPVFDPEGRWLYFLSDRDYNLAFSSYEFNWLYNDATRIYAAALSADGPALFVPRSDETAVGDAADDAEKKEDATPRVRIDIDGFAGRVQPLKAQAGNYADLDANADGVFFIESEGRGDGPGTLKFLATEGETAGNVAVAIGDYALSGDGKKVLVQQGEAFSILDASAAGGADALSKRVEDGKLAVDGWTLRIEPPREWRQMYVDAWRMLRDWFYDPGMHGNDWNAVRARYEPLVAHVHTRADLDYVLGEIAGETNAGHVYVQSGDEPEVERRPGGLLGAEIVADASGYFRVKRIFPADAGQVSARSPLSAPGVDVDDGDYILAVNGVDARSVENVYALLENTGGDVVTLRVNDRPGEAGAHDERVTTVESEQDLRYTDWVQTRRALVDRLSGGRIGYIHVPNTAVEGSRELFRGLVAYADKDALIIDDRYNGGGFIPDRLVELLAREPLNYWKQRGLAPNATPLLSHRGPKAMLINGLSSSGGDALPFYFRKLGLGPIIGTRTWGGLIGLSGNPSLADNGSMSVPTFSFINTEGRWDVENRGVAPDVEVIDRPELVAAGRDPSVEKAVEMLLQELEANPVRPFVAPPAPTVFPPAAD</sequence>
<evidence type="ECO:0000256" key="6">
    <source>
        <dbReference type="ARBA" id="ARBA00022825"/>
    </source>
</evidence>
<feature type="domain" description="PDZ" evidence="10">
    <location>
        <begin position="758"/>
        <end position="846"/>
    </location>
</feature>